<dbReference type="EMBL" id="ALAO01000404">
    <property type="protein sequence ID" value="EKO37530.1"/>
    <property type="molecule type" value="Genomic_DNA"/>
</dbReference>
<dbReference type="InterPro" id="IPR005628">
    <property type="entry name" value="GspK"/>
</dbReference>
<gene>
    <name evidence="11" type="ORF">B193_3800</name>
</gene>
<dbReference type="PANTHER" id="PTHR38831:SF1">
    <property type="entry name" value="TYPE II SECRETION SYSTEM PROTEIN K-RELATED"/>
    <property type="match status" value="1"/>
</dbReference>
<feature type="domain" description="T2SS protein K first SAM-like" evidence="10">
    <location>
        <begin position="106"/>
        <end position="201"/>
    </location>
</feature>
<dbReference type="Gene3D" id="3.30.1300.30">
    <property type="entry name" value="GSPII I/J protein-like"/>
    <property type="match status" value="1"/>
</dbReference>
<organism evidence="11 12">
    <name type="scientific">Solidesulfovibrio magneticus str. Maddingley MBC34</name>
    <dbReference type="NCBI Taxonomy" id="1206767"/>
    <lineage>
        <taxon>Bacteria</taxon>
        <taxon>Pseudomonadati</taxon>
        <taxon>Thermodesulfobacteriota</taxon>
        <taxon>Desulfovibrionia</taxon>
        <taxon>Desulfovibrionales</taxon>
        <taxon>Desulfovibrionaceae</taxon>
        <taxon>Solidesulfovibrio</taxon>
    </lineage>
</organism>
<evidence type="ECO:0000313" key="11">
    <source>
        <dbReference type="EMBL" id="EKO37530.1"/>
    </source>
</evidence>
<dbReference type="Pfam" id="PF21687">
    <property type="entry name" value="T2SSK_1st"/>
    <property type="match status" value="1"/>
</dbReference>
<dbReference type="NCBIfam" id="NF037980">
    <property type="entry name" value="T2SS_GspK"/>
    <property type="match status" value="1"/>
</dbReference>
<comment type="similarity">
    <text evidence="2">Belongs to the GSP K family.</text>
</comment>
<evidence type="ECO:0000256" key="1">
    <source>
        <dbReference type="ARBA" id="ARBA00004533"/>
    </source>
</evidence>
<dbReference type="InterPro" id="IPR038072">
    <property type="entry name" value="GspK_central_sf"/>
</dbReference>
<evidence type="ECO:0000256" key="4">
    <source>
        <dbReference type="ARBA" id="ARBA00022475"/>
    </source>
</evidence>
<keyword evidence="3" id="KW-0813">Transport</keyword>
<dbReference type="InterPro" id="IPR049031">
    <property type="entry name" value="T2SSK_SAM-like_1st"/>
</dbReference>
<dbReference type="AlphaFoldDB" id="K6GKR5"/>
<evidence type="ECO:0000256" key="6">
    <source>
        <dbReference type="ARBA" id="ARBA00022692"/>
    </source>
</evidence>
<dbReference type="GO" id="GO:0009306">
    <property type="term" value="P:protein secretion"/>
    <property type="evidence" value="ECO:0007669"/>
    <property type="project" value="InterPro"/>
</dbReference>
<evidence type="ECO:0000256" key="8">
    <source>
        <dbReference type="ARBA" id="ARBA00022989"/>
    </source>
</evidence>
<proteinExistence type="inferred from homology"/>
<reference evidence="11 12" key="1">
    <citation type="submission" date="2012-07" db="EMBL/GenBank/DDBJ databases">
        <title>Draft genome sequence of Desulfovibrio magneticus str. Maddingley MBC34 obtained from a metagenomic sequence of a methanogenic enrichment isolated from coal-seam formation water in Victoria, Australia.</title>
        <authorList>
            <person name="Greenfield P."/>
            <person name="Hendry P."/>
            <person name="Li D."/>
            <person name="Rosewarne C.P."/>
            <person name="Tran-Dinh N."/>
            <person name="Elbourne L.D.H."/>
            <person name="Paulsen I.T."/>
            <person name="Midgley D.J."/>
        </authorList>
    </citation>
    <scope>NUCLEOTIDE SEQUENCE [LARGE SCALE GENOMIC DNA]</scope>
    <source>
        <strain evidence="12">Maddingley MBC34</strain>
    </source>
</reference>
<evidence type="ECO:0000313" key="12">
    <source>
        <dbReference type="Proteomes" id="UP000006272"/>
    </source>
</evidence>
<accession>K6GKR5</accession>
<evidence type="ECO:0000256" key="9">
    <source>
        <dbReference type="ARBA" id="ARBA00023136"/>
    </source>
</evidence>
<comment type="subcellular location">
    <subcellularLocation>
        <location evidence="1">Cell inner membrane</location>
    </subcellularLocation>
</comment>
<evidence type="ECO:0000256" key="5">
    <source>
        <dbReference type="ARBA" id="ARBA00022519"/>
    </source>
</evidence>
<evidence type="ECO:0000256" key="2">
    <source>
        <dbReference type="ARBA" id="ARBA00007246"/>
    </source>
</evidence>
<comment type="caution">
    <text evidence="11">The sequence shown here is derived from an EMBL/GenBank/DDBJ whole genome shotgun (WGS) entry which is preliminary data.</text>
</comment>
<evidence type="ECO:0000256" key="7">
    <source>
        <dbReference type="ARBA" id="ARBA00022927"/>
    </source>
</evidence>
<dbReference type="PANTHER" id="PTHR38831">
    <property type="entry name" value="TYPE II SECRETION SYSTEM PROTEIN K"/>
    <property type="match status" value="1"/>
</dbReference>
<protein>
    <submittedName>
        <fullName evidence="11">Type II secretory pathway, component PulK</fullName>
    </submittedName>
</protein>
<dbReference type="PIRSF" id="PIRSF002786">
    <property type="entry name" value="XcpX"/>
    <property type="match status" value="1"/>
</dbReference>
<evidence type="ECO:0000256" key="3">
    <source>
        <dbReference type="ARBA" id="ARBA00022448"/>
    </source>
</evidence>
<keyword evidence="8" id="KW-1133">Transmembrane helix</keyword>
<keyword evidence="9" id="KW-0472">Membrane</keyword>
<dbReference type="PATRIC" id="fig|1206767.3.peg.3695"/>
<keyword evidence="7" id="KW-0653">Protein transport</keyword>
<dbReference type="SUPFAM" id="SSF158544">
    <property type="entry name" value="GspK insert domain-like"/>
    <property type="match status" value="1"/>
</dbReference>
<dbReference type="Gene3D" id="1.10.40.60">
    <property type="entry name" value="EpsJ-like"/>
    <property type="match status" value="2"/>
</dbReference>
<keyword evidence="5" id="KW-0997">Cell inner membrane</keyword>
<dbReference type="GO" id="GO:0005886">
    <property type="term" value="C:plasma membrane"/>
    <property type="evidence" value="ECO:0007669"/>
    <property type="project" value="UniProtKB-SubCell"/>
</dbReference>
<evidence type="ECO:0000259" key="10">
    <source>
        <dbReference type="Pfam" id="PF21687"/>
    </source>
</evidence>
<sequence length="334" mass="35286">MRAQGTGGAVLLFVLALVALLASLAVTTIRTAQVEVFAAYGGIYARQARGTVESGLLAAAAVLLPAKPADSDNLTQDWAFFPDLASYPGATFLDGHISGRIEDESGKFPINALHPGLADHAAYQAVFLRLLTGEALALPEDRAKALLAALVDWLDADDQTSPGGAEDAAYAAAQLPYRVRNNSLDTLGELLLIQGFSHDLLNGRDDRPGLLSLLTVWGSGLINVNTAPLPVLAALPSGQSAAQAAALARSLDAYRRDPVRQGELASLVWLTKTGGSDSAQWPSNLLTTRSLYYAVTLEGRSGAASTRLFAVLKRDKAHQSGKPPSCTVLYRELR</sequence>
<keyword evidence="4" id="KW-1003">Cell membrane</keyword>
<dbReference type="Proteomes" id="UP000006272">
    <property type="component" value="Unassembled WGS sequence"/>
</dbReference>
<name>K6GKR5_9BACT</name>
<keyword evidence="6" id="KW-0812">Transmembrane</keyword>